<dbReference type="EMBL" id="FNWO01000012">
    <property type="protein sequence ID" value="SEH51125.1"/>
    <property type="molecule type" value="Genomic_DNA"/>
</dbReference>
<evidence type="ECO:0000313" key="2">
    <source>
        <dbReference type="Proteomes" id="UP000182983"/>
    </source>
</evidence>
<dbReference type="RefSeq" id="WP_074769433.1">
    <property type="nucleotide sequence ID" value="NZ_FNWO01000012.1"/>
</dbReference>
<accession>A0A1H6IXC9</accession>
<sequence length="282" mass="32326">MTVLLPEYRQIELYSKKKSLAIAEDAEAERAEAIRTCATLSDAFGALDAALGDPLDDPDPMAAWRKYQRLDRTSALCKLTAEAYRALRIFRAAVSHETGRVEARNGLIKATATIEQTALSIRITKIGADLLDSFVAYRLRMDEQPHSETYVTAMLCRYWSDISDEIRWYYDEDRVLFQFRDEFCLNRHFRFECDNPRFSVGGDQVRFDLGEIYTDPLRYPIDLYVVVNNQLHIVPVEALSAGKLALDQLPRWQARLPDGLTLPACFRLRFTREVMAQGLPMT</sequence>
<gene>
    <name evidence="1" type="ORF">SAMN04244559_02691</name>
</gene>
<keyword evidence="2" id="KW-1185">Reference proteome</keyword>
<evidence type="ECO:0000313" key="1">
    <source>
        <dbReference type="EMBL" id="SEH51125.1"/>
    </source>
</evidence>
<dbReference type="Proteomes" id="UP000182983">
    <property type="component" value="Unassembled WGS sequence"/>
</dbReference>
<dbReference type="AlphaFoldDB" id="A0A1H6IXC9"/>
<organism evidence="1 2">
    <name type="scientific">Magnetospirillum fulvum</name>
    <name type="common">Rhodospirillum fulvum</name>
    <dbReference type="NCBI Taxonomy" id="1082"/>
    <lineage>
        <taxon>Bacteria</taxon>
        <taxon>Pseudomonadati</taxon>
        <taxon>Pseudomonadota</taxon>
        <taxon>Alphaproteobacteria</taxon>
        <taxon>Rhodospirillales</taxon>
        <taxon>Rhodospirillaceae</taxon>
        <taxon>Magnetospirillum</taxon>
    </lineage>
</organism>
<proteinExistence type="predicted"/>
<dbReference type="OrthoDB" id="7335556at2"/>
<protein>
    <submittedName>
        <fullName evidence="1">Uncharacterized protein</fullName>
    </submittedName>
</protein>
<name>A0A1H6IXC9_MAGFU</name>
<reference evidence="2" key="1">
    <citation type="submission" date="2016-10" db="EMBL/GenBank/DDBJ databases">
        <authorList>
            <person name="Varghese N."/>
            <person name="Submissions S."/>
        </authorList>
    </citation>
    <scope>NUCLEOTIDE SEQUENCE [LARGE SCALE GENOMIC DNA]</scope>
    <source>
        <strain evidence="2">DSM 13234</strain>
    </source>
</reference>